<proteinExistence type="predicted"/>
<dbReference type="Gene3D" id="3.90.180.10">
    <property type="entry name" value="Medium-chain alcohol dehydrogenases, catalytic domain"/>
    <property type="match status" value="1"/>
</dbReference>
<evidence type="ECO:0000256" key="2">
    <source>
        <dbReference type="ARBA" id="ARBA00023002"/>
    </source>
</evidence>
<dbReference type="PANTHER" id="PTHR48106:SF13">
    <property type="entry name" value="QUINONE OXIDOREDUCTASE-RELATED"/>
    <property type="match status" value="1"/>
</dbReference>
<dbReference type="Gene3D" id="3.40.50.720">
    <property type="entry name" value="NAD(P)-binding Rossmann-like Domain"/>
    <property type="match status" value="1"/>
</dbReference>
<dbReference type="KEGG" id="rga:RGR602_PC00764"/>
<dbReference type="GO" id="GO:0003960">
    <property type="term" value="F:quinone reductase (NADPH) activity"/>
    <property type="evidence" value="ECO:0007669"/>
    <property type="project" value="TreeGrafter"/>
</dbReference>
<organism evidence="4 5">
    <name type="scientific">Rhizobium gallicum bv. gallicum R602sp</name>
    <dbReference type="NCBI Taxonomy" id="1041138"/>
    <lineage>
        <taxon>Bacteria</taxon>
        <taxon>Pseudomonadati</taxon>
        <taxon>Pseudomonadota</taxon>
        <taxon>Alphaproteobacteria</taxon>
        <taxon>Hyphomicrobiales</taxon>
        <taxon>Rhizobiaceae</taxon>
        <taxon>Rhizobium/Agrobacterium group</taxon>
        <taxon>Rhizobium</taxon>
    </lineage>
</organism>
<dbReference type="InterPro" id="IPR020843">
    <property type="entry name" value="ER"/>
</dbReference>
<name>A0A0B4XCE8_9HYPH</name>
<dbReference type="SUPFAM" id="SSF51735">
    <property type="entry name" value="NAD(P)-binding Rossmann-fold domains"/>
    <property type="match status" value="1"/>
</dbReference>
<dbReference type="InterPro" id="IPR013149">
    <property type="entry name" value="ADH-like_C"/>
</dbReference>
<dbReference type="Proteomes" id="UP000031368">
    <property type="component" value="Plasmid pRgalR602c"/>
</dbReference>
<gene>
    <name evidence="4" type="ORF">RGR602_PC00764</name>
</gene>
<keyword evidence="1" id="KW-0521">NADP</keyword>
<dbReference type="GO" id="GO:0005829">
    <property type="term" value="C:cytosol"/>
    <property type="evidence" value="ECO:0007669"/>
    <property type="project" value="TreeGrafter"/>
</dbReference>
<reference evidence="4 5" key="1">
    <citation type="submission" date="2013-11" db="EMBL/GenBank/DDBJ databases">
        <title>Complete genome sequence of Rhizobium gallicum bv. gallicum R602.</title>
        <authorList>
            <person name="Bustos P."/>
            <person name="Santamaria R.I."/>
            <person name="Lozano L."/>
            <person name="Acosta J.L."/>
            <person name="Ormeno-Orrillo E."/>
            <person name="Rogel M.A."/>
            <person name="Romero D."/>
            <person name="Cevallos M.A."/>
            <person name="Martinez-Romero E."/>
            <person name="Gonzalez V."/>
        </authorList>
    </citation>
    <scope>NUCLEOTIDE SEQUENCE [LARGE SCALE GENOMIC DNA]</scope>
    <source>
        <strain evidence="4 5">R602</strain>
        <plasmid evidence="4 5">pRgalR602c</plasmid>
    </source>
</reference>
<dbReference type="PANTHER" id="PTHR48106">
    <property type="entry name" value="QUINONE OXIDOREDUCTASE PIG3-RELATED"/>
    <property type="match status" value="1"/>
</dbReference>
<dbReference type="AlphaFoldDB" id="A0A0B4XCE8"/>
<dbReference type="HOGENOM" id="CLU_026673_3_1_5"/>
<keyword evidence="4" id="KW-0614">Plasmid</keyword>
<dbReference type="EMBL" id="CP006880">
    <property type="protein sequence ID" value="AJD44801.1"/>
    <property type="molecule type" value="Genomic_DNA"/>
</dbReference>
<dbReference type="SMART" id="SM00829">
    <property type="entry name" value="PKS_ER"/>
    <property type="match status" value="1"/>
</dbReference>
<dbReference type="GO" id="GO:0070402">
    <property type="term" value="F:NADPH binding"/>
    <property type="evidence" value="ECO:0007669"/>
    <property type="project" value="TreeGrafter"/>
</dbReference>
<evidence type="ECO:0000259" key="3">
    <source>
        <dbReference type="SMART" id="SM00829"/>
    </source>
</evidence>
<keyword evidence="2" id="KW-0560">Oxidoreductase</keyword>
<evidence type="ECO:0000256" key="1">
    <source>
        <dbReference type="ARBA" id="ARBA00022857"/>
    </source>
</evidence>
<dbReference type="InterPro" id="IPR011032">
    <property type="entry name" value="GroES-like_sf"/>
</dbReference>
<dbReference type="Pfam" id="PF08240">
    <property type="entry name" value="ADH_N"/>
    <property type="match status" value="1"/>
</dbReference>
<dbReference type="InterPro" id="IPR036291">
    <property type="entry name" value="NAD(P)-bd_dom_sf"/>
</dbReference>
<evidence type="ECO:0000313" key="5">
    <source>
        <dbReference type="Proteomes" id="UP000031368"/>
    </source>
</evidence>
<dbReference type="InterPro" id="IPR013154">
    <property type="entry name" value="ADH-like_N"/>
</dbReference>
<accession>A0A0B4XCE8</accession>
<protein>
    <submittedName>
        <fullName evidence="4">Zn-dependent alcohol dehydrogenase GroES-like protein</fullName>
    </submittedName>
</protein>
<evidence type="ECO:0000313" key="4">
    <source>
        <dbReference type="EMBL" id="AJD44801.1"/>
    </source>
</evidence>
<dbReference type="GO" id="GO:0035925">
    <property type="term" value="F:mRNA 3'-UTR AU-rich region binding"/>
    <property type="evidence" value="ECO:0007669"/>
    <property type="project" value="TreeGrafter"/>
</dbReference>
<keyword evidence="5" id="KW-1185">Reference proteome</keyword>
<feature type="domain" description="Enoyl reductase (ER)" evidence="3">
    <location>
        <begin position="13"/>
        <end position="318"/>
    </location>
</feature>
<sequence length="320" mass="33222">MVMARKVEMQSIGTPAVLKIVETDVGSPGTGQVRLVQDAIGINYVDVMVRTGHFPMRLPATPGFEAAGVIDAVGPGVKGFERGDRAAYFFVEGAYATASLKPAENLVRLPHDISNEVAATFLAKGLTAWMGLYALHRITAGEVILVLGASGSVGSILSRWARALGATVIGVAGTDEKLAKVEAGATHAFLASDPELSTKIRAIAQAGVDVVYDFVGKATFPVVVAAVRDGGVIAAIGAASGQPTAATDQIASRGIQIRAGGTPQYVHGGTVAGATEQLWDAVRGDLFSDLEAVRYRFDQIGAAHADMESRRLTGLPVLTV</sequence>
<dbReference type="Pfam" id="PF00107">
    <property type="entry name" value="ADH_zinc_N"/>
    <property type="match status" value="1"/>
</dbReference>
<dbReference type="SUPFAM" id="SSF50129">
    <property type="entry name" value="GroES-like"/>
    <property type="match status" value="1"/>
</dbReference>
<geneLocation type="plasmid" evidence="4 5">
    <name>pRgalR602c</name>
</geneLocation>